<proteinExistence type="predicted"/>
<dbReference type="AlphaFoldDB" id="A0A448XTB0"/>
<gene>
    <name evidence="1" type="ORF">PXEA_LOCUS37804</name>
</gene>
<dbReference type="Proteomes" id="UP000784294">
    <property type="component" value="Unassembled WGS sequence"/>
</dbReference>
<protein>
    <submittedName>
        <fullName evidence="1">Uncharacterized protein</fullName>
    </submittedName>
</protein>
<organism evidence="1 2">
    <name type="scientific">Protopolystoma xenopodis</name>
    <dbReference type="NCBI Taxonomy" id="117903"/>
    <lineage>
        <taxon>Eukaryota</taxon>
        <taxon>Metazoa</taxon>
        <taxon>Spiralia</taxon>
        <taxon>Lophotrochozoa</taxon>
        <taxon>Platyhelminthes</taxon>
        <taxon>Monogenea</taxon>
        <taxon>Polyopisthocotylea</taxon>
        <taxon>Polystomatidea</taxon>
        <taxon>Polystomatidae</taxon>
        <taxon>Protopolystoma</taxon>
    </lineage>
</organism>
<evidence type="ECO:0000313" key="2">
    <source>
        <dbReference type="Proteomes" id="UP000784294"/>
    </source>
</evidence>
<dbReference type="EMBL" id="CAAALY010296510">
    <property type="protein sequence ID" value="VEL44364.1"/>
    <property type="molecule type" value="Genomic_DNA"/>
</dbReference>
<sequence>MSSSRGRPGKQLEQGLCDQQSPFMPVCAELCWSVPDWVCLCRARLGWPEKVQTVTGFFPAAAKSRDVKARLAQSTEVPRVGPTD</sequence>
<name>A0A448XTB0_9PLAT</name>
<comment type="caution">
    <text evidence="1">The sequence shown here is derived from an EMBL/GenBank/DDBJ whole genome shotgun (WGS) entry which is preliminary data.</text>
</comment>
<accession>A0A448XTB0</accession>
<reference evidence="1" key="1">
    <citation type="submission" date="2018-11" db="EMBL/GenBank/DDBJ databases">
        <authorList>
            <consortium name="Pathogen Informatics"/>
        </authorList>
    </citation>
    <scope>NUCLEOTIDE SEQUENCE</scope>
</reference>
<keyword evidence="2" id="KW-1185">Reference proteome</keyword>
<evidence type="ECO:0000313" key="1">
    <source>
        <dbReference type="EMBL" id="VEL44364.1"/>
    </source>
</evidence>